<comment type="caution">
    <text evidence="1">The sequence shown here is derived from an EMBL/GenBank/DDBJ whole genome shotgun (WGS) entry which is preliminary data.</text>
</comment>
<sequence>MLAERALWACANNVLMTHGGQAPAFADGRIAALTEAGDDAGVTVWRMIADRIGSLRDTAGDGGARH</sequence>
<dbReference type="RefSeq" id="WP_145154496.1">
    <property type="nucleotide sequence ID" value="NZ_VNIM01000089.1"/>
</dbReference>
<dbReference type="OrthoDB" id="7363783at2"/>
<dbReference type="Pfam" id="PF22284">
    <property type="entry name" value="DUF6961"/>
    <property type="match status" value="1"/>
</dbReference>
<organism evidence="1 2">
    <name type="scientific">Alterirhizorhabdus solaris</name>
    <dbReference type="NCBI Taxonomy" id="2529389"/>
    <lineage>
        <taxon>Bacteria</taxon>
        <taxon>Pseudomonadati</taxon>
        <taxon>Pseudomonadota</taxon>
        <taxon>Alphaproteobacteria</taxon>
        <taxon>Sphingomonadales</taxon>
        <taxon>Rhizorhabdaceae</taxon>
        <taxon>Alterirhizorhabdus</taxon>
    </lineage>
</organism>
<name>A0A558QW86_9SPHN</name>
<dbReference type="Proteomes" id="UP000318681">
    <property type="component" value="Unassembled WGS sequence"/>
</dbReference>
<proteinExistence type="predicted"/>
<reference evidence="1 2" key="1">
    <citation type="submission" date="2019-07" db="EMBL/GenBank/DDBJ databases">
        <title>Sphingomonas solaris sp. nov., isolated from a solar panel from Boston, Massachusetts.</title>
        <authorList>
            <person name="Tanner K."/>
            <person name="Pascual J."/>
            <person name="Mancuso C."/>
            <person name="Pereto J."/>
            <person name="Khalil A."/>
            <person name="Vilanova C."/>
        </authorList>
    </citation>
    <scope>NUCLEOTIDE SEQUENCE [LARGE SCALE GENOMIC DNA]</scope>
    <source>
        <strain evidence="1 2">R4DWN</strain>
    </source>
</reference>
<dbReference type="AlphaFoldDB" id="A0A558QW86"/>
<dbReference type="EMBL" id="VNIM01000089">
    <property type="protein sequence ID" value="TVV71379.1"/>
    <property type="molecule type" value="Genomic_DNA"/>
</dbReference>
<evidence type="ECO:0000313" key="1">
    <source>
        <dbReference type="EMBL" id="TVV71379.1"/>
    </source>
</evidence>
<gene>
    <name evidence="1" type="ORF">FOY91_16930</name>
</gene>
<dbReference type="InterPro" id="IPR054234">
    <property type="entry name" value="DUF6961"/>
</dbReference>
<evidence type="ECO:0000313" key="2">
    <source>
        <dbReference type="Proteomes" id="UP000318681"/>
    </source>
</evidence>
<protein>
    <submittedName>
        <fullName evidence="1">Uncharacterized protein</fullName>
    </submittedName>
</protein>
<keyword evidence="2" id="KW-1185">Reference proteome</keyword>
<accession>A0A558QW86</accession>